<dbReference type="PANTHER" id="PTHR34300:SF2">
    <property type="entry name" value="QUEUOSINE PRECURSOR TRANSPORTER-RELATED"/>
    <property type="match status" value="1"/>
</dbReference>
<dbReference type="AlphaFoldDB" id="A0A1S8YRJ3"/>
<dbReference type="HAMAP" id="MF_02088">
    <property type="entry name" value="Q_prec_transport"/>
    <property type="match status" value="1"/>
</dbReference>
<dbReference type="GO" id="GO:0022857">
    <property type="term" value="F:transmembrane transporter activity"/>
    <property type="evidence" value="ECO:0007669"/>
    <property type="project" value="UniProtKB-UniRule"/>
</dbReference>
<dbReference type="EMBL" id="MRUL01000001">
    <property type="protein sequence ID" value="OON41759.1"/>
    <property type="molecule type" value="Genomic_DNA"/>
</dbReference>
<keyword evidence="1" id="KW-0812">Transmembrane</keyword>
<proteinExistence type="inferred from homology"/>
<protein>
    <recommendedName>
        <fullName evidence="1">Probable queuosine precursor transporter</fullName>
        <shortName evidence="1">Q precursor transporter</shortName>
    </recommendedName>
</protein>
<dbReference type="RefSeq" id="WP_078000784.1">
    <property type="nucleotide sequence ID" value="NZ_MRUL01000001.1"/>
</dbReference>
<comment type="subcellular location">
    <subcellularLocation>
        <location evidence="1">Cell inner membrane</location>
        <topology evidence="1">Multi-pass membrane protein</topology>
    </subcellularLocation>
</comment>
<evidence type="ECO:0000313" key="2">
    <source>
        <dbReference type="EMBL" id="OON41759.1"/>
    </source>
</evidence>
<comment type="caution">
    <text evidence="2">The sequence shown here is derived from an EMBL/GenBank/DDBJ whole genome shotgun (WGS) entry which is preliminary data.</text>
</comment>
<feature type="transmembrane region" description="Helical" evidence="1">
    <location>
        <begin position="79"/>
        <end position="98"/>
    </location>
</feature>
<feature type="transmembrane region" description="Helical" evidence="1">
    <location>
        <begin position="252"/>
        <end position="273"/>
    </location>
</feature>
<keyword evidence="1" id="KW-0472">Membrane</keyword>
<sequence>MIGNKKYKLLGFNRSDIITANVMVLSTGKHINIRLQDLEDSEITEDFNRNELKALYRRLYGDKDIVTSYDLGDRHERSWYAYLIISITLSVIYILSTVSGVKPILIPVVNFVIPPAIFFYPLSFILVDIINEFYGLRMARRTIFISFTSNIVFVTGLWITSLLPGLPEWELSTAYSQFVHSIIAVLFASSAAYLISENINSMILCKIKQLTNSRYLFIRVITSNVIASAIDSIIFCTLAFHNILSVDTIKIMIVSQFIIKLGYALIGVGPIYATRELFRRYINKEIHSKHTKECI</sequence>
<keyword evidence="1" id="KW-0997">Cell inner membrane</keyword>
<dbReference type="Proteomes" id="UP000190667">
    <property type="component" value="Unassembled WGS sequence"/>
</dbReference>
<comment type="function">
    <text evidence="1">Involved in the import of queuosine (Q) precursors, required for Q precursor salvage.</text>
</comment>
<feature type="transmembrane region" description="Helical" evidence="1">
    <location>
        <begin position="104"/>
        <end position="130"/>
    </location>
</feature>
<dbReference type="Pfam" id="PF02592">
    <property type="entry name" value="Vut_1"/>
    <property type="match status" value="1"/>
</dbReference>
<feature type="transmembrane region" description="Helical" evidence="1">
    <location>
        <begin position="142"/>
        <end position="163"/>
    </location>
</feature>
<reference evidence="2 3" key="1">
    <citation type="submission" date="2016-12" db="EMBL/GenBank/DDBJ databases">
        <title>Izhakiella australiana sp. nov. of genus Izhakiella isolated from Australian desert.</title>
        <authorList>
            <person name="Ji M."/>
        </authorList>
    </citation>
    <scope>NUCLEOTIDE SEQUENCE [LARGE SCALE GENOMIC DNA]</scope>
    <source>
        <strain evidence="2 3">D4N98</strain>
    </source>
</reference>
<gene>
    <name evidence="2" type="ORF">BTJ39_00930</name>
</gene>
<dbReference type="OrthoDB" id="9805479at2"/>
<feature type="transmembrane region" description="Helical" evidence="1">
    <location>
        <begin position="216"/>
        <end position="240"/>
    </location>
</feature>
<feature type="transmembrane region" description="Helical" evidence="1">
    <location>
        <begin position="175"/>
        <end position="195"/>
    </location>
</feature>
<comment type="similarity">
    <text evidence="1">Belongs to the vitamin uptake transporter (VUT/ECF) (TC 2.A.88) family. Q precursor transporter subfamily.</text>
</comment>
<keyword evidence="1" id="KW-1003">Cell membrane</keyword>
<dbReference type="PANTHER" id="PTHR34300">
    <property type="entry name" value="QUEUOSINE PRECURSOR TRANSPORTER-RELATED"/>
    <property type="match status" value="1"/>
</dbReference>
<dbReference type="STRING" id="1926881.BTJ39_00930"/>
<keyword evidence="1" id="KW-0813">Transport</keyword>
<dbReference type="InterPro" id="IPR003744">
    <property type="entry name" value="YhhQ"/>
</dbReference>
<dbReference type="NCBIfam" id="TIGR00697">
    <property type="entry name" value="queuosine precursor transporter"/>
    <property type="match status" value="1"/>
</dbReference>
<name>A0A1S8YRJ3_9GAMM</name>
<evidence type="ECO:0000313" key="3">
    <source>
        <dbReference type="Proteomes" id="UP000190667"/>
    </source>
</evidence>
<keyword evidence="1" id="KW-1133">Transmembrane helix</keyword>
<evidence type="ECO:0000256" key="1">
    <source>
        <dbReference type="HAMAP-Rule" id="MF_02088"/>
    </source>
</evidence>
<organism evidence="2 3">
    <name type="scientific">Izhakiella australiensis</name>
    <dbReference type="NCBI Taxonomy" id="1926881"/>
    <lineage>
        <taxon>Bacteria</taxon>
        <taxon>Pseudomonadati</taxon>
        <taxon>Pseudomonadota</taxon>
        <taxon>Gammaproteobacteria</taxon>
        <taxon>Enterobacterales</taxon>
        <taxon>Erwiniaceae</taxon>
        <taxon>Izhakiella</taxon>
    </lineage>
</organism>
<dbReference type="GO" id="GO:0005886">
    <property type="term" value="C:plasma membrane"/>
    <property type="evidence" value="ECO:0007669"/>
    <property type="project" value="UniProtKB-SubCell"/>
</dbReference>
<accession>A0A1S8YRJ3</accession>
<keyword evidence="3" id="KW-1185">Reference proteome</keyword>